<dbReference type="OrthoDB" id="183542at2759"/>
<reference evidence="2 3" key="1">
    <citation type="journal article" date="2014" name="Genome Biol. Evol.">
        <title>The secreted proteins of Achlya hypogyna and Thraustotheca clavata identify the ancestral oomycete secretome and reveal gene acquisitions by horizontal gene transfer.</title>
        <authorList>
            <person name="Misner I."/>
            <person name="Blouin N."/>
            <person name="Leonard G."/>
            <person name="Richards T.A."/>
            <person name="Lane C.E."/>
        </authorList>
    </citation>
    <scope>NUCLEOTIDE SEQUENCE [LARGE SCALE GENOMIC DNA]</scope>
    <source>
        <strain evidence="2 3">ATCC 48635</strain>
    </source>
</reference>
<proteinExistence type="predicted"/>
<dbReference type="PANTHER" id="PTHR19303">
    <property type="entry name" value="TRANSPOSON"/>
    <property type="match status" value="1"/>
</dbReference>
<keyword evidence="3" id="KW-1185">Reference proteome</keyword>
<evidence type="ECO:0000313" key="3">
    <source>
        <dbReference type="Proteomes" id="UP000243579"/>
    </source>
</evidence>
<dbReference type="Pfam" id="PF03184">
    <property type="entry name" value="DDE_1"/>
    <property type="match status" value="1"/>
</dbReference>
<sequence>MLVNGSVRRFCKEQNVPRSTFQGWLERKEDYLGLTKCGQRKHLADRSVDVAIPFGPALLTFMKDVRRDEQILTTARMIAWITAHHKRWLRAYLKAKRSGYNSLLRLLQRYGDTSLSHIINVDETAIYYDMPPRRTWAEVGKSSKVDKSQKHSDRLAAVLSISADVHGKPGDPIETKELPKYPQGHHYVVQDDAWMDARVWQHYLHYVLQPQLDVEQPSVLLADNLKCHVSEEAMEVLCTDLCCDFAPIPENSTGTCQALDAGVIGPLKAKLRTAWLKERPVFSTLFFAL</sequence>
<name>A0A1V9Y9A6_ACHHY</name>
<dbReference type="AlphaFoldDB" id="A0A1V9Y9A6"/>
<evidence type="ECO:0000259" key="1">
    <source>
        <dbReference type="Pfam" id="PF03184"/>
    </source>
</evidence>
<dbReference type="InterPro" id="IPR050863">
    <property type="entry name" value="CenT-Element_Derived"/>
</dbReference>
<dbReference type="EMBL" id="JNBR01002517">
    <property type="protein sequence ID" value="OQR82274.1"/>
    <property type="molecule type" value="Genomic_DNA"/>
</dbReference>
<dbReference type="STRING" id="1202772.A0A1V9Y9A6"/>
<protein>
    <recommendedName>
        <fullName evidence="1">DDE-1 domain-containing protein</fullName>
    </recommendedName>
</protein>
<gene>
    <name evidence="2" type="ORF">ACHHYP_20804</name>
</gene>
<accession>A0A1V9Y9A6</accession>
<dbReference type="PANTHER" id="PTHR19303:SF57">
    <property type="entry name" value="HTH CENPB-TYPE DOMAIN-CONTAINING PROTEIN"/>
    <property type="match status" value="1"/>
</dbReference>
<dbReference type="GO" id="GO:0003677">
    <property type="term" value="F:DNA binding"/>
    <property type="evidence" value="ECO:0007669"/>
    <property type="project" value="TreeGrafter"/>
</dbReference>
<comment type="caution">
    <text evidence="2">The sequence shown here is derived from an EMBL/GenBank/DDBJ whole genome shotgun (WGS) entry which is preliminary data.</text>
</comment>
<dbReference type="InterPro" id="IPR004875">
    <property type="entry name" value="DDE_SF_endonuclease_dom"/>
</dbReference>
<feature type="domain" description="DDE-1" evidence="1">
    <location>
        <begin position="180"/>
        <end position="277"/>
    </location>
</feature>
<organism evidence="2 3">
    <name type="scientific">Achlya hypogyna</name>
    <name type="common">Oomycete</name>
    <name type="synonym">Protoachlya hypogyna</name>
    <dbReference type="NCBI Taxonomy" id="1202772"/>
    <lineage>
        <taxon>Eukaryota</taxon>
        <taxon>Sar</taxon>
        <taxon>Stramenopiles</taxon>
        <taxon>Oomycota</taxon>
        <taxon>Saprolegniomycetes</taxon>
        <taxon>Saprolegniales</taxon>
        <taxon>Achlyaceae</taxon>
        <taxon>Achlya</taxon>
    </lineage>
</organism>
<feature type="non-terminal residue" evidence="2">
    <location>
        <position position="289"/>
    </location>
</feature>
<dbReference type="Gene3D" id="3.30.420.10">
    <property type="entry name" value="Ribonuclease H-like superfamily/Ribonuclease H"/>
    <property type="match status" value="1"/>
</dbReference>
<dbReference type="InterPro" id="IPR036397">
    <property type="entry name" value="RNaseH_sf"/>
</dbReference>
<evidence type="ECO:0000313" key="2">
    <source>
        <dbReference type="EMBL" id="OQR82274.1"/>
    </source>
</evidence>
<dbReference type="GO" id="GO:0005634">
    <property type="term" value="C:nucleus"/>
    <property type="evidence" value="ECO:0007669"/>
    <property type="project" value="TreeGrafter"/>
</dbReference>
<dbReference type="Proteomes" id="UP000243579">
    <property type="component" value="Unassembled WGS sequence"/>
</dbReference>